<proteinExistence type="predicted"/>
<comment type="caution">
    <text evidence="1">The sequence shown here is derived from an EMBL/GenBank/DDBJ whole genome shotgun (WGS) entry which is preliminary data.</text>
</comment>
<dbReference type="EMBL" id="JAVRRL010000031">
    <property type="protein sequence ID" value="KAK5112357.1"/>
    <property type="molecule type" value="Genomic_DNA"/>
</dbReference>
<reference evidence="1" key="1">
    <citation type="submission" date="2023-08" db="EMBL/GenBank/DDBJ databases">
        <title>Black Yeasts Isolated from many extreme environments.</title>
        <authorList>
            <person name="Coleine C."/>
            <person name="Stajich J.E."/>
            <person name="Selbmann L."/>
        </authorList>
    </citation>
    <scope>NUCLEOTIDE SEQUENCE</scope>
    <source>
        <strain evidence="1">CCFEE 5401</strain>
    </source>
</reference>
<accession>A0AAN7THZ9</accession>
<protein>
    <submittedName>
        <fullName evidence="1">Uncharacterized protein</fullName>
    </submittedName>
</protein>
<gene>
    <name evidence="1" type="ORF">LTR62_004320</name>
</gene>
<evidence type="ECO:0000313" key="1">
    <source>
        <dbReference type="EMBL" id="KAK5112357.1"/>
    </source>
</evidence>
<name>A0AAN7THZ9_9PEZI</name>
<evidence type="ECO:0000313" key="2">
    <source>
        <dbReference type="Proteomes" id="UP001310890"/>
    </source>
</evidence>
<dbReference type="Proteomes" id="UP001310890">
    <property type="component" value="Unassembled WGS sequence"/>
</dbReference>
<organism evidence="1 2">
    <name type="scientific">Meristemomyces frigidus</name>
    <dbReference type="NCBI Taxonomy" id="1508187"/>
    <lineage>
        <taxon>Eukaryota</taxon>
        <taxon>Fungi</taxon>
        <taxon>Dikarya</taxon>
        <taxon>Ascomycota</taxon>
        <taxon>Pezizomycotina</taxon>
        <taxon>Dothideomycetes</taxon>
        <taxon>Dothideomycetidae</taxon>
        <taxon>Mycosphaerellales</taxon>
        <taxon>Teratosphaeriaceae</taxon>
        <taxon>Meristemomyces</taxon>
    </lineage>
</organism>
<dbReference type="AlphaFoldDB" id="A0AAN7THZ9"/>
<sequence>MGEAGDLKVLVRRMQEENKGFAEALQRRDSIHKTQQLVPGTIRAESPLLPTRLNSTTDLNSQQQLRHPSTIAANIQYYRAQMAEAALTKNGRSLKAKATTKVMRLTQVCWNSASTRPLDEILRQLLRKG</sequence>